<dbReference type="GO" id="GO:0015297">
    <property type="term" value="F:antiporter activity"/>
    <property type="evidence" value="ECO:0007669"/>
    <property type="project" value="TreeGrafter"/>
</dbReference>
<evidence type="ECO:0000256" key="4">
    <source>
        <dbReference type="ARBA" id="ARBA00022692"/>
    </source>
</evidence>
<evidence type="ECO:0000256" key="3">
    <source>
        <dbReference type="ARBA" id="ARBA00022475"/>
    </source>
</evidence>
<dbReference type="GO" id="GO:0015199">
    <property type="term" value="F:amino-acid betaine transmembrane transporter activity"/>
    <property type="evidence" value="ECO:0007669"/>
    <property type="project" value="TreeGrafter"/>
</dbReference>
<gene>
    <name evidence="10" type="primary">emrE</name>
    <name evidence="10" type="ORF">A9E74_01159</name>
</gene>
<dbReference type="Proteomes" id="UP000094379">
    <property type="component" value="Unassembled WGS sequence"/>
</dbReference>
<dbReference type="STRING" id="291169.A9E74_01159"/>
<dbReference type="PANTHER" id="PTHR30561">
    <property type="entry name" value="SMR FAMILY PROTON-DEPENDENT DRUG EFFLUX TRANSPORTER SUGE"/>
    <property type="match status" value="1"/>
</dbReference>
<protein>
    <submittedName>
        <fullName evidence="10">Multidrug transporter EmrE</fullName>
    </submittedName>
</protein>
<dbReference type="GO" id="GO:1990961">
    <property type="term" value="P:xenobiotic detoxification by transmembrane export across the plasma membrane"/>
    <property type="evidence" value="ECO:0007669"/>
    <property type="project" value="UniProtKB-ARBA"/>
</dbReference>
<evidence type="ECO:0000256" key="2">
    <source>
        <dbReference type="ARBA" id="ARBA00022448"/>
    </source>
</evidence>
<dbReference type="GO" id="GO:0031460">
    <property type="term" value="P:glycine betaine transport"/>
    <property type="evidence" value="ECO:0007669"/>
    <property type="project" value="TreeGrafter"/>
</dbReference>
<dbReference type="Gene3D" id="1.10.3730.20">
    <property type="match status" value="1"/>
</dbReference>
<reference evidence="10 11" key="1">
    <citation type="submission" date="2016-07" db="EMBL/GenBank/DDBJ databases">
        <title>Draft Genome Sequence of Methylophaga muralis Bur 1.</title>
        <authorList>
            <person name="Vasilenko O.V."/>
            <person name="Doronina N.V."/>
            <person name="Shmareva M.N."/>
            <person name="Tarlachkov S.V."/>
            <person name="Mustakhimov I."/>
            <person name="Trotsenko Y.A."/>
        </authorList>
    </citation>
    <scope>NUCLEOTIDE SEQUENCE [LARGE SCALE GENOMIC DNA]</scope>
    <source>
        <strain evidence="10 11">Bur 1</strain>
    </source>
</reference>
<dbReference type="InterPro" id="IPR045324">
    <property type="entry name" value="Small_multidrug_res"/>
</dbReference>
<keyword evidence="2" id="KW-0813">Transport</keyword>
<sequence>MSKWLLLSMAIIAEVFGTSFLKAADGFTKFWPSVAVVLGYVVAFYFLSLSLKVIPVGIAYAIWAGLGVVLIALIGWVVFSQKLDMAAIIGISMILGGVIVLNVFSSSVTH</sequence>
<dbReference type="EMBL" id="MCRI01000009">
    <property type="protein sequence ID" value="ODN67087.1"/>
    <property type="molecule type" value="Genomic_DNA"/>
</dbReference>
<dbReference type="SUPFAM" id="SSF103481">
    <property type="entry name" value="Multidrug resistance efflux transporter EmrE"/>
    <property type="match status" value="1"/>
</dbReference>
<evidence type="ECO:0000256" key="7">
    <source>
        <dbReference type="ARBA" id="ARBA00038032"/>
    </source>
</evidence>
<organism evidence="10 11">
    <name type="scientific">Methylophaga muralis</name>
    <dbReference type="NCBI Taxonomy" id="291169"/>
    <lineage>
        <taxon>Bacteria</taxon>
        <taxon>Pseudomonadati</taxon>
        <taxon>Pseudomonadota</taxon>
        <taxon>Gammaproteobacteria</taxon>
        <taxon>Thiotrichales</taxon>
        <taxon>Piscirickettsiaceae</taxon>
        <taxon>Methylophaga</taxon>
    </lineage>
</organism>
<dbReference type="PANTHER" id="PTHR30561:SF1">
    <property type="entry name" value="MULTIDRUG TRANSPORTER EMRE"/>
    <property type="match status" value="1"/>
</dbReference>
<evidence type="ECO:0000256" key="9">
    <source>
        <dbReference type="SAM" id="Phobius"/>
    </source>
</evidence>
<feature type="transmembrane region" description="Helical" evidence="9">
    <location>
        <begin position="33"/>
        <end position="51"/>
    </location>
</feature>
<keyword evidence="4 8" id="KW-0812">Transmembrane</keyword>
<dbReference type="Pfam" id="PF00893">
    <property type="entry name" value="Multi_Drug_Res"/>
    <property type="match status" value="1"/>
</dbReference>
<accession>A0A1E3GST2</accession>
<evidence type="ECO:0000256" key="5">
    <source>
        <dbReference type="ARBA" id="ARBA00022989"/>
    </source>
</evidence>
<dbReference type="InterPro" id="IPR037185">
    <property type="entry name" value="EmrE-like"/>
</dbReference>
<dbReference type="PATRIC" id="fig|291169.3.peg.1163"/>
<keyword evidence="11" id="KW-1185">Reference proteome</keyword>
<evidence type="ECO:0000256" key="8">
    <source>
        <dbReference type="RuleBase" id="RU003942"/>
    </source>
</evidence>
<comment type="caution">
    <text evidence="10">The sequence shown here is derived from an EMBL/GenBank/DDBJ whole genome shotgun (WGS) entry which is preliminary data.</text>
</comment>
<keyword evidence="5 9" id="KW-1133">Transmembrane helix</keyword>
<dbReference type="InterPro" id="IPR000390">
    <property type="entry name" value="Small_drug/metabolite_transptr"/>
</dbReference>
<dbReference type="RefSeq" id="WP_069295663.1">
    <property type="nucleotide sequence ID" value="NZ_MCRI01000009.1"/>
</dbReference>
<evidence type="ECO:0000313" key="10">
    <source>
        <dbReference type="EMBL" id="ODN67087.1"/>
    </source>
</evidence>
<feature type="transmembrane region" description="Helical" evidence="9">
    <location>
        <begin position="58"/>
        <end position="79"/>
    </location>
</feature>
<feature type="transmembrane region" description="Helical" evidence="9">
    <location>
        <begin position="85"/>
        <end position="104"/>
    </location>
</feature>
<evidence type="ECO:0000313" key="11">
    <source>
        <dbReference type="Proteomes" id="UP000094379"/>
    </source>
</evidence>
<comment type="subcellular location">
    <subcellularLocation>
        <location evidence="1 8">Cell membrane</location>
        <topology evidence="1 8">Multi-pass membrane protein</topology>
    </subcellularLocation>
</comment>
<dbReference type="AlphaFoldDB" id="A0A1E3GST2"/>
<evidence type="ECO:0000256" key="6">
    <source>
        <dbReference type="ARBA" id="ARBA00023136"/>
    </source>
</evidence>
<proteinExistence type="inferred from homology"/>
<name>A0A1E3GST2_9GAMM</name>
<comment type="similarity">
    <text evidence="7 8">Belongs to the drug/metabolite transporter (DMT) superfamily. Small multidrug resistance (SMR) (TC 2.A.7.1) family.</text>
</comment>
<keyword evidence="6 9" id="KW-0472">Membrane</keyword>
<keyword evidence="3" id="KW-1003">Cell membrane</keyword>
<dbReference type="GO" id="GO:0015220">
    <property type="term" value="F:choline transmembrane transporter activity"/>
    <property type="evidence" value="ECO:0007669"/>
    <property type="project" value="TreeGrafter"/>
</dbReference>
<dbReference type="GO" id="GO:0005886">
    <property type="term" value="C:plasma membrane"/>
    <property type="evidence" value="ECO:0007669"/>
    <property type="project" value="UniProtKB-SubCell"/>
</dbReference>
<evidence type="ECO:0000256" key="1">
    <source>
        <dbReference type="ARBA" id="ARBA00004651"/>
    </source>
</evidence>
<dbReference type="FunFam" id="1.10.3730.20:FF:000001">
    <property type="entry name" value="Quaternary ammonium compound resistance transporter SugE"/>
    <property type="match status" value="1"/>
</dbReference>